<dbReference type="GO" id="GO:0005886">
    <property type="term" value="C:plasma membrane"/>
    <property type="evidence" value="ECO:0007669"/>
    <property type="project" value="TreeGrafter"/>
</dbReference>
<dbReference type="AlphaFoldDB" id="A0A7J7EUG1"/>
<accession>A0A7J7EUG1</accession>
<proteinExistence type="predicted"/>
<evidence type="ECO:0000313" key="9">
    <source>
        <dbReference type="Proteomes" id="UP000551758"/>
    </source>
</evidence>
<dbReference type="EMBL" id="JACDTQ010002282">
    <property type="protein sequence ID" value="KAF5919450.1"/>
    <property type="molecule type" value="Genomic_DNA"/>
</dbReference>
<keyword evidence="9" id="KW-1185">Reference proteome</keyword>
<dbReference type="SMART" id="SM00409">
    <property type="entry name" value="IG"/>
    <property type="match status" value="1"/>
</dbReference>
<dbReference type="InterPro" id="IPR013783">
    <property type="entry name" value="Ig-like_fold"/>
</dbReference>
<dbReference type="GO" id="GO:0004888">
    <property type="term" value="F:transmembrane signaling receptor activity"/>
    <property type="evidence" value="ECO:0007669"/>
    <property type="project" value="TreeGrafter"/>
</dbReference>
<gene>
    <name evidence="8" type="ORF">HPG69_006050</name>
</gene>
<dbReference type="InterPro" id="IPR036179">
    <property type="entry name" value="Ig-like_dom_sf"/>
</dbReference>
<evidence type="ECO:0000256" key="1">
    <source>
        <dbReference type="ARBA" id="ARBA00004370"/>
    </source>
</evidence>
<evidence type="ECO:0000259" key="7">
    <source>
        <dbReference type="PROSITE" id="PS50835"/>
    </source>
</evidence>
<dbReference type="PROSITE" id="PS50835">
    <property type="entry name" value="IG_LIKE"/>
    <property type="match status" value="1"/>
</dbReference>
<protein>
    <recommendedName>
        <fullName evidence="7">Ig-like domain-containing protein</fullName>
    </recommendedName>
</protein>
<evidence type="ECO:0000256" key="4">
    <source>
        <dbReference type="ARBA" id="ARBA00023136"/>
    </source>
</evidence>
<feature type="domain" description="Ig-like" evidence="7">
    <location>
        <begin position="54"/>
        <end position="161"/>
    </location>
</feature>
<dbReference type="Proteomes" id="UP000551758">
    <property type="component" value="Unassembled WGS sequence"/>
</dbReference>
<feature type="transmembrane region" description="Helical" evidence="6">
    <location>
        <begin position="211"/>
        <end position="232"/>
    </location>
</feature>
<dbReference type="SUPFAM" id="SSF48726">
    <property type="entry name" value="Immunoglobulin"/>
    <property type="match status" value="1"/>
</dbReference>
<dbReference type="Pfam" id="PF07686">
    <property type="entry name" value="V-set"/>
    <property type="match status" value="1"/>
</dbReference>
<dbReference type="InterPro" id="IPR003599">
    <property type="entry name" value="Ig_sub"/>
</dbReference>
<keyword evidence="5" id="KW-1015">Disulfide bond</keyword>
<evidence type="ECO:0000256" key="5">
    <source>
        <dbReference type="ARBA" id="ARBA00023157"/>
    </source>
</evidence>
<evidence type="ECO:0000313" key="8">
    <source>
        <dbReference type="EMBL" id="KAF5919450.1"/>
    </source>
</evidence>
<keyword evidence="6" id="KW-1133">Transmembrane helix</keyword>
<dbReference type="CDD" id="cd05716">
    <property type="entry name" value="IgV_pIgR_like"/>
    <property type="match status" value="1"/>
</dbReference>
<dbReference type="PANTHER" id="PTHR11860:SF103">
    <property type="entry name" value="CMRF35-LIKE MOLECULE 7"/>
    <property type="match status" value="1"/>
</dbReference>
<dbReference type="PANTHER" id="PTHR11860">
    <property type="entry name" value="POLYMERIC-IMMUNOGLOBULIN RECEPTOR"/>
    <property type="match status" value="1"/>
</dbReference>
<evidence type="ECO:0000256" key="2">
    <source>
        <dbReference type="ARBA" id="ARBA00022692"/>
    </source>
</evidence>
<evidence type="ECO:0000256" key="3">
    <source>
        <dbReference type="ARBA" id="ARBA00022729"/>
    </source>
</evidence>
<organism evidence="8 9">
    <name type="scientific">Diceros bicornis minor</name>
    <name type="common">South-central black rhinoceros</name>
    <dbReference type="NCBI Taxonomy" id="77932"/>
    <lineage>
        <taxon>Eukaryota</taxon>
        <taxon>Metazoa</taxon>
        <taxon>Chordata</taxon>
        <taxon>Craniata</taxon>
        <taxon>Vertebrata</taxon>
        <taxon>Euteleostomi</taxon>
        <taxon>Mammalia</taxon>
        <taxon>Eutheria</taxon>
        <taxon>Laurasiatheria</taxon>
        <taxon>Perissodactyla</taxon>
        <taxon>Rhinocerotidae</taxon>
        <taxon>Diceros</taxon>
    </lineage>
</organism>
<dbReference type="Gene3D" id="2.60.40.10">
    <property type="entry name" value="Immunoglobulins"/>
    <property type="match status" value="1"/>
</dbReference>
<name>A0A7J7EUG1_DICBM</name>
<dbReference type="InterPro" id="IPR013106">
    <property type="entry name" value="Ig_V-set"/>
</dbReference>
<dbReference type="FunFam" id="2.60.40.10:FF:000370">
    <property type="entry name" value="CMRF35-like molecule 1"/>
    <property type="match status" value="1"/>
</dbReference>
<comment type="subcellular location">
    <subcellularLocation>
        <location evidence="1">Membrane</location>
    </subcellularLocation>
</comment>
<keyword evidence="3" id="KW-0732">Signal</keyword>
<keyword evidence="2 6" id="KW-0812">Transmembrane</keyword>
<dbReference type="InterPro" id="IPR050671">
    <property type="entry name" value="CD300_family_receptors"/>
</dbReference>
<comment type="caution">
    <text evidence="8">The sequence shown here is derived from an EMBL/GenBank/DDBJ whole genome shotgun (WGS) entry which is preliminary data.</text>
</comment>
<evidence type="ECO:0000256" key="6">
    <source>
        <dbReference type="SAM" id="Phobius"/>
    </source>
</evidence>
<keyword evidence="4 6" id="KW-0472">Membrane</keyword>
<dbReference type="InterPro" id="IPR007110">
    <property type="entry name" value="Ig-like_dom"/>
</dbReference>
<sequence>MEERVDVRCQLGGGREDWGPWSSPWTSVWGHVSRGLPGQGGSQGRSCILRFCFPGCFSIQGPESVRGPEKGSVTVQCHYKPGWEIYRKWWCRGARWDLCRILIKTTGSEQKVKEDRVSIRDDQRDRVLTVTMEELRRDDAGTYWCGIERTGVDLGTRVKVAIDPGKNFLVYTVSPDAQDWKKGTVLSTPASPPTANNHTGVSSGTSVRTHYMLLVFVKVPVLLILVGVVLWLKGPQRVPKEQWEEPIYTNLSSDLLTKDTAP</sequence>
<reference evidence="8 9" key="1">
    <citation type="journal article" date="2020" name="Mol. Biol. Evol.">
        <title>Interspecific Gene Flow and the Evolution of Specialization in Black and White Rhinoceros.</title>
        <authorList>
            <person name="Moodley Y."/>
            <person name="Westbury M.V."/>
            <person name="Russo I.M."/>
            <person name="Gopalakrishnan S."/>
            <person name="Rakotoarivelo A."/>
            <person name="Olsen R.A."/>
            <person name="Prost S."/>
            <person name="Tunstall T."/>
            <person name="Ryder O.A."/>
            <person name="Dalen L."/>
            <person name="Bruford M.W."/>
        </authorList>
    </citation>
    <scope>NUCLEOTIDE SEQUENCE [LARGE SCALE GENOMIC DNA]</scope>
    <source>
        <strain evidence="8">SBR-YM</strain>
        <tissue evidence="8">Skin</tissue>
    </source>
</reference>